<feature type="transmembrane region" description="Helical" evidence="1">
    <location>
        <begin position="93"/>
        <end position="114"/>
    </location>
</feature>
<comment type="caution">
    <text evidence="2">The sequence shown here is derived from an EMBL/GenBank/DDBJ whole genome shotgun (WGS) entry which is preliminary data.</text>
</comment>
<evidence type="ECO:0008006" key="4">
    <source>
        <dbReference type="Google" id="ProtNLM"/>
    </source>
</evidence>
<feature type="transmembrane region" description="Helical" evidence="1">
    <location>
        <begin position="47"/>
        <end position="65"/>
    </location>
</feature>
<organism evidence="2 3">
    <name type="scientific">Sphingomonas jejuensis</name>
    <dbReference type="NCBI Taxonomy" id="904715"/>
    <lineage>
        <taxon>Bacteria</taxon>
        <taxon>Pseudomonadati</taxon>
        <taxon>Pseudomonadota</taxon>
        <taxon>Alphaproteobacteria</taxon>
        <taxon>Sphingomonadales</taxon>
        <taxon>Sphingomonadaceae</taxon>
        <taxon>Sphingomonas</taxon>
    </lineage>
</organism>
<dbReference type="EMBL" id="JAATJE010000001">
    <property type="protein sequence ID" value="NJC32964.1"/>
    <property type="molecule type" value="Genomic_DNA"/>
</dbReference>
<accession>A0ABX0XJE1</accession>
<proteinExistence type="predicted"/>
<keyword evidence="3" id="KW-1185">Reference proteome</keyword>
<sequence length="193" mass="20152">MTAVGPFAWAVVVLYLAAAATTLSAGSRVLDATGRIPARKRRGEARPVWLAITAVLVLGAIDRRYGLLSGTVDALRAASQTGGWYADRRPLQASFIVATALVGGVALHAIRAAVGRAGRPVAIAAVTTAMLVAFLLIRATSLHGVDAVLRTQVLGFSLYTAPELAGLLIVMVTALTERRIVHRRVLPGAEPAV</sequence>
<protein>
    <recommendedName>
        <fullName evidence="4">Lycopene cyclase domain-containing protein</fullName>
    </recommendedName>
</protein>
<dbReference type="RefSeq" id="WP_167952542.1">
    <property type="nucleotide sequence ID" value="NZ_JAATJE010000001.1"/>
</dbReference>
<feature type="transmembrane region" description="Helical" evidence="1">
    <location>
        <begin position="153"/>
        <end position="175"/>
    </location>
</feature>
<dbReference type="Proteomes" id="UP000734218">
    <property type="component" value="Unassembled WGS sequence"/>
</dbReference>
<keyword evidence="1" id="KW-0812">Transmembrane</keyword>
<reference evidence="2 3" key="1">
    <citation type="submission" date="2020-03" db="EMBL/GenBank/DDBJ databases">
        <title>Genomic Encyclopedia of Type Strains, Phase IV (KMG-IV): sequencing the most valuable type-strain genomes for metagenomic binning, comparative biology and taxonomic classification.</title>
        <authorList>
            <person name="Goeker M."/>
        </authorList>
    </citation>
    <scope>NUCLEOTIDE SEQUENCE [LARGE SCALE GENOMIC DNA]</scope>
    <source>
        <strain evidence="2 3">DSM 27651</strain>
    </source>
</reference>
<feature type="transmembrane region" description="Helical" evidence="1">
    <location>
        <begin position="6"/>
        <end position="26"/>
    </location>
</feature>
<keyword evidence="1" id="KW-0472">Membrane</keyword>
<feature type="transmembrane region" description="Helical" evidence="1">
    <location>
        <begin position="121"/>
        <end position="141"/>
    </location>
</feature>
<evidence type="ECO:0000313" key="2">
    <source>
        <dbReference type="EMBL" id="NJC32964.1"/>
    </source>
</evidence>
<evidence type="ECO:0000313" key="3">
    <source>
        <dbReference type="Proteomes" id="UP000734218"/>
    </source>
</evidence>
<keyword evidence="1" id="KW-1133">Transmembrane helix</keyword>
<evidence type="ECO:0000256" key="1">
    <source>
        <dbReference type="SAM" id="Phobius"/>
    </source>
</evidence>
<name>A0ABX0XJE1_9SPHN</name>
<gene>
    <name evidence="2" type="ORF">GGR88_000438</name>
</gene>